<dbReference type="PANTHER" id="PTHR43031">
    <property type="entry name" value="FAD-DEPENDENT OXIDOREDUCTASE"/>
    <property type="match status" value="1"/>
</dbReference>
<dbReference type="Gene3D" id="3.40.250.10">
    <property type="entry name" value="Rhodanese-like domain"/>
    <property type="match status" value="1"/>
</dbReference>
<comment type="caution">
    <text evidence="2">The sequence shown here is derived from an EMBL/GenBank/DDBJ whole genome shotgun (WGS) entry which is preliminary data.</text>
</comment>
<reference evidence="2 3" key="1">
    <citation type="submission" date="2023-12" db="EMBL/GenBank/DDBJ databases">
        <title>Whole genome sequencing of Paenibacillus phoenicis isolated from the Phoenix Mars Lander spacecraft assembly facility.</title>
        <authorList>
            <person name="Garcia A."/>
            <person name="Venkateswaran K."/>
        </authorList>
    </citation>
    <scope>NUCLEOTIDE SEQUENCE [LARGE SCALE GENOMIC DNA]</scope>
    <source>
        <strain evidence="2 3">3PO2SA</strain>
    </source>
</reference>
<dbReference type="EMBL" id="JAYERP010000001">
    <property type="protein sequence ID" value="MEA3568567.1"/>
    <property type="molecule type" value="Genomic_DNA"/>
</dbReference>
<gene>
    <name evidence="2" type="ORF">U9M73_00950</name>
</gene>
<keyword evidence="3" id="KW-1185">Reference proteome</keyword>
<dbReference type="Proteomes" id="UP001292216">
    <property type="component" value="Unassembled WGS sequence"/>
</dbReference>
<dbReference type="PROSITE" id="PS50206">
    <property type="entry name" value="RHODANESE_3"/>
    <property type="match status" value="1"/>
</dbReference>
<dbReference type="Pfam" id="PF00581">
    <property type="entry name" value="Rhodanese"/>
    <property type="match status" value="1"/>
</dbReference>
<dbReference type="InterPro" id="IPR001763">
    <property type="entry name" value="Rhodanese-like_dom"/>
</dbReference>
<dbReference type="SMART" id="SM00450">
    <property type="entry name" value="RHOD"/>
    <property type="match status" value="1"/>
</dbReference>
<accession>A0ABU5PFQ0</accession>
<dbReference type="RefSeq" id="WP_323075943.1">
    <property type="nucleotide sequence ID" value="NZ_CBCSKM010000007.1"/>
</dbReference>
<evidence type="ECO:0000259" key="1">
    <source>
        <dbReference type="PROSITE" id="PS50206"/>
    </source>
</evidence>
<evidence type="ECO:0000313" key="3">
    <source>
        <dbReference type="Proteomes" id="UP001292216"/>
    </source>
</evidence>
<name>A0ABU5PFQ0_9BACL</name>
<dbReference type="InterPro" id="IPR036873">
    <property type="entry name" value="Rhodanese-like_dom_sf"/>
</dbReference>
<evidence type="ECO:0000313" key="2">
    <source>
        <dbReference type="EMBL" id="MEA3568567.1"/>
    </source>
</evidence>
<dbReference type="CDD" id="cd00158">
    <property type="entry name" value="RHOD"/>
    <property type="match status" value="1"/>
</dbReference>
<protein>
    <submittedName>
        <fullName evidence="2">Rhodanese-like domain-containing protein</fullName>
    </submittedName>
</protein>
<organism evidence="2 3">
    <name type="scientific">Paenibacillus phoenicis</name>
    <dbReference type="NCBI Taxonomy" id="554117"/>
    <lineage>
        <taxon>Bacteria</taxon>
        <taxon>Bacillati</taxon>
        <taxon>Bacillota</taxon>
        <taxon>Bacilli</taxon>
        <taxon>Bacillales</taxon>
        <taxon>Paenibacillaceae</taxon>
        <taxon>Paenibacillus</taxon>
    </lineage>
</organism>
<dbReference type="SUPFAM" id="SSF52821">
    <property type="entry name" value="Rhodanese/Cell cycle control phosphatase"/>
    <property type="match status" value="1"/>
</dbReference>
<proteinExistence type="predicted"/>
<sequence>MPQMIGGISHIDKDELHALLQDPANETIVIDVREPFEYEAGHIPGIPLIPMGEIPDRLDELDPKQEYVFVCRSGSRSYEVARYLQAQGFERVHNFLGGMLGWDLEVEYGFDEDASR</sequence>
<dbReference type="PANTHER" id="PTHR43031:SF17">
    <property type="entry name" value="SULFURTRANSFERASE YTWF-RELATED"/>
    <property type="match status" value="1"/>
</dbReference>
<dbReference type="InterPro" id="IPR050229">
    <property type="entry name" value="GlpE_sulfurtransferase"/>
</dbReference>
<feature type="domain" description="Rhodanese" evidence="1">
    <location>
        <begin position="23"/>
        <end position="108"/>
    </location>
</feature>